<feature type="transmembrane region" description="Helical" evidence="2">
    <location>
        <begin position="37"/>
        <end position="60"/>
    </location>
</feature>
<comment type="similarity">
    <text evidence="1">Belongs to the UPF0177 family.</text>
</comment>
<dbReference type="Proteomes" id="UP001597199">
    <property type="component" value="Unassembled WGS sequence"/>
</dbReference>
<feature type="transmembrane region" description="Helical" evidence="2">
    <location>
        <begin position="125"/>
        <end position="149"/>
    </location>
</feature>
<dbReference type="InterPro" id="IPR052710">
    <property type="entry name" value="CAAX_protease"/>
</dbReference>
<evidence type="ECO:0000313" key="5">
    <source>
        <dbReference type="Proteomes" id="UP001597199"/>
    </source>
</evidence>
<comment type="caution">
    <text evidence="4">The sequence shown here is derived from an EMBL/GenBank/DDBJ whole genome shotgun (WGS) entry which is preliminary data.</text>
</comment>
<evidence type="ECO:0000256" key="1">
    <source>
        <dbReference type="ARBA" id="ARBA00009067"/>
    </source>
</evidence>
<dbReference type="Pfam" id="PF02517">
    <property type="entry name" value="Rce1-like"/>
    <property type="match status" value="1"/>
</dbReference>
<dbReference type="PANTHER" id="PTHR36435:SF1">
    <property type="entry name" value="CAAX AMINO TERMINAL PROTEASE FAMILY PROTEIN"/>
    <property type="match status" value="1"/>
</dbReference>
<evidence type="ECO:0000313" key="4">
    <source>
        <dbReference type="EMBL" id="MFD1398088.1"/>
    </source>
</evidence>
<dbReference type="PANTHER" id="PTHR36435">
    <property type="entry name" value="SLR1288 PROTEIN"/>
    <property type="match status" value="1"/>
</dbReference>
<proteinExistence type="inferred from homology"/>
<keyword evidence="2" id="KW-0472">Membrane</keyword>
<feature type="transmembrane region" description="Helical" evidence="2">
    <location>
        <begin position="186"/>
        <end position="203"/>
    </location>
</feature>
<accession>A0ABW4BDE7</accession>
<dbReference type="RefSeq" id="WP_204118635.1">
    <property type="nucleotide sequence ID" value="NZ_BOLV01000006.1"/>
</dbReference>
<gene>
    <name evidence="4" type="ORF">ACFQ41_02050</name>
</gene>
<keyword evidence="2" id="KW-0812">Transmembrane</keyword>
<feature type="transmembrane region" description="Helical" evidence="2">
    <location>
        <begin position="161"/>
        <end position="180"/>
    </location>
</feature>
<protein>
    <submittedName>
        <fullName evidence="4">CPBP family intramembrane glutamic endopeptidase</fullName>
        <ecNumber evidence="4">3.4.-.-</ecNumber>
    </submittedName>
</protein>
<dbReference type="GO" id="GO:0016787">
    <property type="term" value="F:hydrolase activity"/>
    <property type="evidence" value="ECO:0007669"/>
    <property type="project" value="UniProtKB-KW"/>
</dbReference>
<dbReference type="InterPro" id="IPR003675">
    <property type="entry name" value="Rce1/LyrA-like_dom"/>
</dbReference>
<name>A0ABW4BDE7_9LACO</name>
<keyword evidence="2" id="KW-1133">Transmembrane helix</keyword>
<feature type="transmembrane region" description="Helical" evidence="2">
    <location>
        <begin position="81"/>
        <end position="105"/>
    </location>
</feature>
<keyword evidence="4" id="KW-0378">Hydrolase</keyword>
<sequence>MLKLLGRALLTMLAFVAYSFAQSLALVPTLMTKGQASAFEVAGVFVVVFGALLWGLWRLYQRFLAKEPQGKQWGLKRLDRQTLGFTVLMAALLMLIQIGGGYLQLRHITAEPANQSALLQLMQQAPLAMVLIACVGGPAAEELIFRGLLMHCFPHQDQMRWRALSGLVSAVIFGLAHSGFSDPLNWLIYAGLGAVFAATYAHTKDIRYSLVLHFLNNLAALL</sequence>
<organism evidence="4 5">
    <name type="scientific">Lacticaseibacillus suilingensis</name>
    <dbReference type="NCBI Taxonomy" id="2799577"/>
    <lineage>
        <taxon>Bacteria</taxon>
        <taxon>Bacillati</taxon>
        <taxon>Bacillota</taxon>
        <taxon>Bacilli</taxon>
        <taxon>Lactobacillales</taxon>
        <taxon>Lactobacillaceae</taxon>
        <taxon>Lacticaseibacillus</taxon>
    </lineage>
</organism>
<dbReference type="EC" id="3.4.-.-" evidence="4"/>
<reference evidence="5" key="1">
    <citation type="journal article" date="2019" name="Int. J. Syst. Evol. Microbiol.">
        <title>The Global Catalogue of Microorganisms (GCM) 10K type strain sequencing project: providing services to taxonomists for standard genome sequencing and annotation.</title>
        <authorList>
            <consortium name="The Broad Institute Genomics Platform"/>
            <consortium name="The Broad Institute Genome Sequencing Center for Infectious Disease"/>
            <person name="Wu L."/>
            <person name="Ma J."/>
        </authorList>
    </citation>
    <scope>NUCLEOTIDE SEQUENCE [LARGE SCALE GENOMIC DNA]</scope>
    <source>
        <strain evidence="5">CCM 9110</strain>
    </source>
</reference>
<dbReference type="EMBL" id="JBHTOA010000015">
    <property type="protein sequence ID" value="MFD1398088.1"/>
    <property type="molecule type" value="Genomic_DNA"/>
</dbReference>
<evidence type="ECO:0000256" key="2">
    <source>
        <dbReference type="SAM" id="Phobius"/>
    </source>
</evidence>
<keyword evidence="5" id="KW-1185">Reference proteome</keyword>
<feature type="domain" description="CAAX prenyl protease 2/Lysostaphin resistance protein A-like" evidence="3">
    <location>
        <begin position="125"/>
        <end position="218"/>
    </location>
</feature>
<evidence type="ECO:0000259" key="3">
    <source>
        <dbReference type="Pfam" id="PF02517"/>
    </source>
</evidence>